<dbReference type="Proteomes" id="UP000196258">
    <property type="component" value="Unassembled WGS sequence"/>
</dbReference>
<comment type="caution">
    <text evidence="2">The sequence shown here is derived from an EMBL/GenBank/DDBJ whole genome shotgun (WGS) entry which is preliminary data.</text>
</comment>
<dbReference type="Gene3D" id="3.40.30.10">
    <property type="entry name" value="Glutaredoxin"/>
    <property type="match status" value="1"/>
</dbReference>
<accession>A0A1Y4QMZ7</accession>
<protein>
    <recommendedName>
        <fullName evidence="1">Thioredoxin domain-containing protein</fullName>
    </recommendedName>
</protein>
<dbReference type="SUPFAM" id="SSF52833">
    <property type="entry name" value="Thioredoxin-like"/>
    <property type="match status" value="1"/>
</dbReference>
<dbReference type="RefSeq" id="WP_087254298.1">
    <property type="nucleotide sequence ID" value="NZ_NFLB01000001.1"/>
</dbReference>
<dbReference type="InterPro" id="IPR013766">
    <property type="entry name" value="Thioredoxin_domain"/>
</dbReference>
<evidence type="ECO:0000313" key="3">
    <source>
        <dbReference type="Proteomes" id="UP000196258"/>
    </source>
</evidence>
<gene>
    <name evidence="2" type="ORF">B5E91_01785</name>
</gene>
<dbReference type="EMBL" id="NFLB01000001">
    <property type="protein sequence ID" value="OUQ06685.1"/>
    <property type="molecule type" value="Genomic_DNA"/>
</dbReference>
<evidence type="ECO:0000259" key="1">
    <source>
        <dbReference type="Pfam" id="PF00085"/>
    </source>
</evidence>
<organism evidence="2 3">
    <name type="scientific">Thomasclavelia spiroformis</name>
    <dbReference type="NCBI Taxonomy" id="29348"/>
    <lineage>
        <taxon>Bacteria</taxon>
        <taxon>Bacillati</taxon>
        <taxon>Bacillota</taxon>
        <taxon>Erysipelotrichia</taxon>
        <taxon>Erysipelotrichales</taxon>
        <taxon>Coprobacillaceae</taxon>
        <taxon>Thomasclavelia</taxon>
    </lineage>
</organism>
<proteinExistence type="predicted"/>
<name>A0A1Y4QMZ7_9FIRM</name>
<evidence type="ECO:0000313" key="2">
    <source>
        <dbReference type="EMBL" id="OUQ06685.1"/>
    </source>
</evidence>
<sequence>MKIYKGVLIIVCCFLLLGCQDNSNNRANRTPTDLDSDTEVETNEKTDKKEIADYKRDTNPGEVINITMNQMEEMIEKKETFVVSFVTTYCMYCRQLHSILDEYLKTHHVVIYQVVLDNEDRTEQENLEIIHKYFEEFYSTPGVFYVKKGAKKSYLNTYTLGITETVIDEWIRENQIDKVK</sequence>
<dbReference type="Pfam" id="PF00085">
    <property type="entry name" value="Thioredoxin"/>
    <property type="match status" value="1"/>
</dbReference>
<feature type="domain" description="Thioredoxin" evidence="1">
    <location>
        <begin position="63"/>
        <end position="123"/>
    </location>
</feature>
<dbReference type="AlphaFoldDB" id="A0A1Y4QMZ7"/>
<reference evidence="3" key="1">
    <citation type="submission" date="2017-04" db="EMBL/GenBank/DDBJ databases">
        <title>Function of individual gut microbiota members based on whole genome sequencing of pure cultures obtained from chicken caecum.</title>
        <authorList>
            <person name="Medvecky M."/>
            <person name="Cejkova D."/>
            <person name="Polansky O."/>
            <person name="Karasova D."/>
            <person name="Kubasova T."/>
            <person name="Cizek A."/>
            <person name="Rychlik I."/>
        </authorList>
    </citation>
    <scope>NUCLEOTIDE SEQUENCE [LARGE SCALE GENOMIC DNA]</scope>
    <source>
        <strain evidence="3">An149</strain>
    </source>
</reference>
<dbReference type="InterPro" id="IPR036249">
    <property type="entry name" value="Thioredoxin-like_sf"/>
</dbReference>
<dbReference type="PROSITE" id="PS51257">
    <property type="entry name" value="PROKAR_LIPOPROTEIN"/>
    <property type="match status" value="1"/>
</dbReference>